<dbReference type="PROSITE" id="PS51918">
    <property type="entry name" value="RADICAL_SAM"/>
    <property type="match status" value="1"/>
</dbReference>
<organism evidence="7 8">
    <name type="scientific">Treponema primitia (strain ATCC BAA-887 / DSM 12427 / ZAS-2)</name>
    <dbReference type="NCBI Taxonomy" id="545694"/>
    <lineage>
        <taxon>Bacteria</taxon>
        <taxon>Pseudomonadati</taxon>
        <taxon>Spirochaetota</taxon>
        <taxon>Spirochaetia</taxon>
        <taxon>Spirochaetales</taxon>
        <taxon>Treponemataceae</taxon>
        <taxon>Treponema</taxon>
    </lineage>
</organism>
<dbReference type="eggNOG" id="COG0502">
    <property type="taxonomic scope" value="Bacteria"/>
</dbReference>
<dbReference type="InterPro" id="IPR007197">
    <property type="entry name" value="rSAM"/>
</dbReference>
<dbReference type="Pfam" id="PF04055">
    <property type="entry name" value="Radical_SAM"/>
    <property type="match status" value="1"/>
</dbReference>
<dbReference type="RefSeq" id="WP_015708032.1">
    <property type="nucleotide sequence ID" value="NC_015578.1"/>
</dbReference>
<accession>F5YJ52</accession>
<dbReference type="Proteomes" id="UP000009223">
    <property type="component" value="Chromosome"/>
</dbReference>
<evidence type="ECO:0000313" key="8">
    <source>
        <dbReference type="Proteomes" id="UP000009223"/>
    </source>
</evidence>
<protein>
    <submittedName>
        <fullName evidence="7">Radical SAM domain protein</fullName>
    </submittedName>
</protein>
<dbReference type="SUPFAM" id="SSF102114">
    <property type="entry name" value="Radical SAM enzymes"/>
    <property type="match status" value="1"/>
</dbReference>
<dbReference type="Gene3D" id="3.20.20.70">
    <property type="entry name" value="Aldolase class I"/>
    <property type="match status" value="1"/>
</dbReference>
<evidence type="ECO:0000313" key="7">
    <source>
        <dbReference type="EMBL" id="AEF85872.1"/>
    </source>
</evidence>
<sequence length="403" mass="45114">MSDLKEALYDELKLKLALGLEGVRYDEGAFDKLIQQNAALKKREICTWDKDLITKRSYVLPYAVVLPLGIQAAVVADRHSPYKISEKDGVFSLSYFGEWIANLDFPKPPAFYSKLTSDGTPMREVANDSSGGSQDKSIVIGYSTECALKDKGNFCLFCTQGQSKGLDKNAEIPPFRNPLQIAETVEAAYSEGFSHLTITGGFIPERREVEYYLDVAEAVKDRLGVDDFNGTACIGAPQDIYVIDKYKEAGFSTIAFNIEVWNEQYFNIVCPGKVEMCGTFDHWVKTIEYAISVFGKGKVRSNFVVGLQPKDVLFQGFDYLASIGVVTVASSWVPVIGSPLEGFRSPTVDWHWDAQLQHVRLLQKYGRTYEELFNASPSRTLTAEIYQIESEELPAFRQQKIAI</sequence>
<evidence type="ECO:0000256" key="4">
    <source>
        <dbReference type="ARBA" id="ARBA00023004"/>
    </source>
</evidence>
<name>F5YJ52_TREPZ</name>
<dbReference type="GO" id="GO:0051536">
    <property type="term" value="F:iron-sulfur cluster binding"/>
    <property type="evidence" value="ECO:0007669"/>
    <property type="project" value="UniProtKB-KW"/>
</dbReference>
<feature type="domain" description="Radical SAM core" evidence="6">
    <location>
        <begin position="130"/>
        <end position="371"/>
    </location>
</feature>
<proteinExistence type="predicted"/>
<dbReference type="AlphaFoldDB" id="F5YJ52"/>
<keyword evidence="4" id="KW-0408">Iron</keyword>
<dbReference type="KEGG" id="tpi:TREPR_2142"/>
<dbReference type="GO" id="GO:0003824">
    <property type="term" value="F:catalytic activity"/>
    <property type="evidence" value="ECO:0007669"/>
    <property type="project" value="InterPro"/>
</dbReference>
<reference evidence="7 8" key="2">
    <citation type="journal article" date="2011" name="ISME J.">
        <title>RNA-seq reveals cooperative metabolic interactions between two termite-gut spirochete species in co-culture.</title>
        <authorList>
            <person name="Rosenthal A.Z."/>
            <person name="Matson E.G."/>
            <person name="Eldar A."/>
            <person name="Leadbetter J.R."/>
        </authorList>
    </citation>
    <scope>NUCLEOTIDE SEQUENCE [LARGE SCALE GENOMIC DNA]</scope>
    <source>
        <strain evidence="8">ATCC BAA-887 / DSM 12427 / ZAS-2</strain>
    </source>
</reference>
<dbReference type="STRING" id="545694.TREPR_2142"/>
<evidence type="ECO:0000256" key="5">
    <source>
        <dbReference type="ARBA" id="ARBA00023014"/>
    </source>
</evidence>
<keyword evidence="2" id="KW-0949">S-adenosyl-L-methionine</keyword>
<keyword evidence="8" id="KW-1185">Reference proteome</keyword>
<evidence type="ECO:0000256" key="3">
    <source>
        <dbReference type="ARBA" id="ARBA00022723"/>
    </source>
</evidence>
<evidence type="ECO:0000256" key="1">
    <source>
        <dbReference type="ARBA" id="ARBA00001966"/>
    </source>
</evidence>
<dbReference type="InterPro" id="IPR013785">
    <property type="entry name" value="Aldolase_TIM"/>
</dbReference>
<gene>
    <name evidence="7" type="ordered locus">TREPR_2142</name>
</gene>
<reference evidence="8" key="1">
    <citation type="submission" date="2009-12" db="EMBL/GenBank/DDBJ databases">
        <title>Complete sequence of Treponema primitia strain ZAS-2.</title>
        <authorList>
            <person name="Tetu S.G."/>
            <person name="Matson E."/>
            <person name="Ren Q."/>
            <person name="Seshadri R."/>
            <person name="Elbourne L."/>
            <person name="Hassan K.A."/>
            <person name="Durkin A."/>
            <person name="Radune D."/>
            <person name="Mohamoud Y."/>
            <person name="Shay R."/>
            <person name="Jin S."/>
            <person name="Zhang X."/>
            <person name="Lucey K."/>
            <person name="Ballor N.R."/>
            <person name="Ottesen E."/>
            <person name="Rosenthal R."/>
            <person name="Allen A."/>
            <person name="Leadbetter J.R."/>
            <person name="Paulsen I.T."/>
        </authorList>
    </citation>
    <scope>NUCLEOTIDE SEQUENCE [LARGE SCALE GENOMIC DNA]</scope>
    <source>
        <strain evidence="8">ATCC BAA-887 / DSM 12427 / ZAS-2</strain>
    </source>
</reference>
<dbReference type="SFLD" id="SFLDS00029">
    <property type="entry name" value="Radical_SAM"/>
    <property type="match status" value="1"/>
</dbReference>
<comment type="cofactor">
    <cofactor evidence="1">
        <name>[4Fe-4S] cluster</name>
        <dbReference type="ChEBI" id="CHEBI:49883"/>
    </cofactor>
</comment>
<dbReference type="HOGENOM" id="CLU_054532_0_0_12"/>
<keyword evidence="5" id="KW-0411">Iron-sulfur</keyword>
<keyword evidence="3" id="KW-0479">Metal-binding</keyword>
<evidence type="ECO:0000259" key="6">
    <source>
        <dbReference type="PROSITE" id="PS51918"/>
    </source>
</evidence>
<evidence type="ECO:0000256" key="2">
    <source>
        <dbReference type="ARBA" id="ARBA00022691"/>
    </source>
</evidence>
<dbReference type="EMBL" id="CP001843">
    <property type="protein sequence ID" value="AEF85872.1"/>
    <property type="molecule type" value="Genomic_DNA"/>
</dbReference>
<dbReference type="NCBIfam" id="NF045502">
    <property type="entry name" value="variant_rSAM"/>
    <property type="match status" value="1"/>
</dbReference>
<dbReference type="GO" id="GO:0046872">
    <property type="term" value="F:metal ion binding"/>
    <property type="evidence" value="ECO:0007669"/>
    <property type="project" value="UniProtKB-KW"/>
</dbReference>
<dbReference type="InterPro" id="IPR058240">
    <property type="entry name" value="rSAM_sf"/>
</dbReference>
<dbReference type="OrthoDB" id="356041at2"/>